<evidence type="ECO:0000256" key="5">
    <source>
        <dbReference type="ARBA" id="ARBA00022692"/>
    </source>
</evidence>
<sequence length="90" mass="10157">MNLQGIGGTVAYFGLFIAILYFLMIRPQQKQQKKRQEMLGKLEINDKVVTVGGLHGKLIKMDDDTIVLRIADKVEVKFDKKSIAYVASDN</sequence>
<dbReference type="KEGG" id="dbc:MFMK1_003060"/>
<reference evidence="11 12" key="1">
    <citation type="submission" date="2023-04" db="EMBL/GenBank/DDBJ databases">
        <authorList>
            <person name="Hsu D."/>
        </authorList>
    </citation>
    <scope>NUCLEOTIDE SEQUENCE [LARGE SCALE GENOMIC DNA]</scope>
    <source>
        <strain evidence="11 12">MK1</strain>
    </source>
</reference>
<evidence type="ECO:0000256" key="4">
    <source>
        <dbReference type="ARBA" id="ARBA00022475"/>
    </source>
</evidence>
<keyword evidence="6" id="KW-0653">Protein transport</keyword>
<keyword evidence="9 10" id="KW-0472">Membrane</keyword>
<feature type="transmembrane region" description="Helical" evidence="10">
    <location>
        <begin position="6"/>
        <end position="25"/>
    </location>
</feature>
<name>A0AAU0USG9_9FIRM</name>
<comment type="subcellular location">
    <subcellularLocation>
        <location evidence="1">Cell membrane</location>
        <topology evidence="1">Single-pass membrane protein</topology>
    </subcellularLocation>
</comment>
<evidence type="ECO:0000256" key="6">
    <source>
        <dbReference type="ARBA" id="ARBA00022927"/>
    </source>
</evidence>
<accession>A0AAU0USG9</accession>
<dbReference type="PRINTS" id="PR01853">
    <property type="entry name" value="YAJCTRNLCASE"/>
</dbReference>
<keyword evidence="7 10" id="KW-1133">Transmembrane helix</keyword>
<dbReference type="GO" id="GO:0005886">
    <property type="term" value="C:plasma membrane"/>
    <property type="evidence" value="ECO:0007669"/>
    <property type="project" value="UniProtKB-SubCell"/>
</dbReference>
<dbReference type="RefSeq" id="WP_366922593.1">
    <property type="nucleotide sequence ID" value="NZ_CP121694.1"/>
</dbReference>
<keyword evidence="5 10" id="KW-0812">Transmembrane</keyword>
<keyword evidence="8" id="KW-0811">Translocation</keyword>
<comment type="similarity">
    <text evidence="2">Belongs to the YajC family.</text>
</comment>
<dbReference type="SMART" id="SM01323">
    <property type="entry name" value="YajC"/>
    <property type="match status" value="1"/>
</dbReference>
<evidence type="ECO:0000256" key="1">
    <source>
        <dbReference type="ARBA" id="ARBA00004162"/>
    </source>
</evidence>
<dbReference type="GO" id="GO:0015031">
    <property type="term" value="P:protein transport"/>
    <property type="evidence" value="ECO:0007669"/>
    <property type="project" value="UniProtKB-KW"/>
</dbReference>
<proteinExistence type="inferred from homology"/>
<dbReference type="AlphaFoldDB" id="A0AAU0USG9"/>
<protein>
    <submittedName>
        <fullName evidence="11">Preprotein translocase subunit YajC</fullName>
    </submittedName>
</protein>
<dbReference type="PANTHER" id="PTHR33909">
    <property type="entry name" value="SEC TRANSLOCON ACCESSORY COMPLEX SUBUNIT YAJC"/>
    <property type="match status" value="1"/>
</dbReference>
<keyword evidence="12" id="KW-1185">Reference proteome</keyword>
<dbReference type="NCBIfam" id="TIGR00739">
    <property type="entry name" value="yajC"/>
    <property type="match status" value="1"/>
</dbReference>
<gene>
    <name evidence="11" type="primary">yajC</name>
    <name evidence="11" type="ORF">MFMK1_003060</name>
</gene>
<evidence type="ECO:0000313" key="11">
    <source>
        <dbReference type="EMBL" id="WRO23210.1"/>
    </source>
</evidence>
<evidence type="ECO:0000256" key="3">
    <source>
        <dbReference type="ARBA" id="ARBA00022448"/>
    </source>
</evidence>
<keyword evidence="4" id="KW-1003">Cell membrane</keyword>
<evidence type="ECO:0000313" key="12">
    <source>
        <dbReference type="Proteomes" id="UP001329915"/>
    </source>
</evidence>
<dbReference type="InterPro" id="IPR003849">
    <property type="entry name" value="Preprotein_translocase_YajC"/>
</dbReference>
<evidence type="ECO:0000256" key="2">
    <source>
        <dbReference type="ARBA" id="ARBA00006742"/>
    </source>
</evidence>
<evidence type="ECO:0000256" key="9">
    <source>
        <dbReference type="ARBA" id="ARBA00023136"/>
    </source>
</evidence>
<organism evidence="11 12">
    <name type="scientific">Metallumcola ferriviriculae</name>
    <dbReference type="NCBI Taxonomy" id="3039180"/>
    <lineage>
        <taxon>Bacteria</taxon>
        <taxon>Bacillati</taxon>
        <taxon>Bacillota</taxon>
        <taxon>Clostridia</taxon>
        <taxon>Neomoorellales</taxon>
        <taxon>Desulfitibacteraceae</taxon>
        <taxon>Metallumcola</taxon>
    </lineage>
</organism>
<dbReference type="Proteomes" id="UP001329915">
    <property type="component" value="Chromosome"/>
</dbReference>
<dbReference type="EMBL" id="CP121694">
    <property type="protein sequence ID" value="WRO23210.1"/>
    <property type="molecule type" value="Genomic_DNA"/>
</dbReference>
<evidence type="ECO:0000256" key="7">
    <source>
        <dbReference type="ARBA" id="ARBA00022989"/>
    </source>
</evidence>
<dbReference type="PANTHER" id="PTHR33909:SF1">
    <property type="entry name" value="SEC TRANSLOCON ACCESSORY COMPLEX SUBUNIT YAJC"/>
    <property type="match status" value="1"/>
</dbReference>
<evidence type="ECO:0000256" key="8">
    <source>
        <dbReference type="ARBA" id="ARBA00023010"/>
    </source>
</evidence>
<keyword evidence="3" id="KW-0813">Transport</keyword>
<evidence type="ECO:0000256" key="10">
    <source>
        <dbReference type="SAM" id="Phobius"/>
    </source>
</evidence>
<dbReference type="Pfam" id="PF02699">
    <property type="entry name" value="YajC"/>
    <property type="match status" value="1"/>
</dbReference>